<comment type="caution">
    <text evidence="3">The sequence shown here is derived from an EMBL/GenBank/DDBJ whole genome shotgun (WGS) entry which is preliminary data.</text>
</comment>
<protein>
    <submittedName>
        <fullName evidence="3">Uncharacterized protein related to plant photosystem II stability/assembly factor</fullName>
    </submittedName>
</protein>
<sequence>MLRIKQSIINQLLQGCGLDELKKAVNTAIALEFSTIPPYLTGLFSIMPGSNQRASALIQSVVTEEMLHLTLASNILIAIGGNPDIVAIGRSLVYPGPLPDKIDNDLQVGLAALSKPQLQNVFMAIERPETKPGEILPAKKCRSLRRSTPANSAPSASSTRRC</sequence>
<dbReference type="PROSITE" id="PS51257">
    <property type="entry name" value="PROKAR_LIPOPROTEIN"/>
    <property type="match status" value="1"/>
</dbReference>
<feature type="region of interest" description="Disordered" evidence="1">
    <location>
        <begin position="142"/>
        <end position="162"/>
    </location>
</feature>
<accession>A0AAX2M736</accession>
<dbReference type="PANTHER" id="PTHR34400:SF4">
    <property type="entry name" value="MEMBRANE PROTEIN"/>
    <property type="match status" value="1"/>
</dbReference>
<organism evidence="3 4">
    <name type="scientific">Chromobacterium violaceum</name>
    <dbReference type="NCBI Taxonomy" id="536"/>
    <lineage>
        <taxon>Bacteria</taxon>
        <taxon>Pseudomonadati</taxon>
        <taxon>Pseudomonadota</taxon>
        <taxon>Betaproteobacteria</taxon>
        <taxon>Neisseriales</taxon>
        <taxon>Chromobacteriaceae</taxon>
        <taxon>Chromobacterium</taxon>
    </lineage>
</organism>
<name>A0AAX2M736_CHRVL</name>
<dbReference type="PANTHER" id="PTHR34400">
    <property type="match status" value="1"/>
</dbReference>
<dbReference type="Gene3D" id="1.20.1260.10">
    <property type="match status" value="1"/>
</dbReference>
<proteinExistence type="predicted"/>
<dbReference type="Proteomes" id="UP000254029">
    <property type="component" value="Unassembled WGS sequence"/>
</dbReference>
<dbReference type="InterPro" id="IPR026820">
    <property type="entry name" value="VioB/RebD_dom"/>
</dbReference>
<evidence type="ECO:0000256" key="1">
    <source>
        <dbReference type="SAM" id="MobiDB-lite"/>
    </source>
</evidence>
<dbReference type="Pfam" id="PF12902">
    <property type="entry name" value="Ferritin-like"/>
    <property type="match status" value="1"/>
</dbReference>
<feature type="domain" description="Iminophenyl-pyruvate dimer synthase" evidence="2">
    <location>
        <begin position="25"/>
        <end position="140"/>
    </location>
</feature>
<dbReference type="InterPro" id="IPR012347">
    <property type="entry name" value="Ferritin-like"/>
</dbReference>
<evidence type="ECO:0000259" key="2">
    <source>
        <dbReference type="Pfam" id="PF12902"/>
    </source>
</evidence>
<evidence type="ECO:0000313" key="3">
    <source>
        <dbReference type="EMBL" id="SUX32051.1"/>
    </source>
</evidence>
<feature type="compositionally biased region" description="Low complexity" evidence="1">
    <location>
        <begin position="146"/>
        <end position="162"/>
    </location>
</feature>
<evidence type="ECO:0000313" key="4">
    <source>
        <dbReference type="Proteomes" id="UP000254029"/>
    </source>
</evidence>
<reference evidence="3 4" key="1">
    <citation type="submission" date="2018-06" db="EMBL/GenBank/DDBJ databases">
        <authorList>
            <consortium name="Pathogen Informatics"/>
            <person name="Doyle S."/>
        </authorList>
    </citation>
    <scope>NUCLEOTIDE SEQUENCE [LARGE SCALE GENOMIC DNA]</scope>
    <source>
        <strain evidence="3 4">NCTC8684</strain>
    </source>
</reference>
<dbReference type="EMBL" id="UIGR01000001">
    <property type="protein sequence ID" value="SUX32051.1"/>
    <property type="molecule type" value="Genomic_DNA"/>
</dbReference>
<dbReference type="RefSeq" id="WP_115648365.1">
    <property type="nucleotide sequence ID" value="NZ_UIGR01000001.1"/>
</dbReference>
<dbReference type="AlphaFoldDB" id="A0AAX2M736"/>
<gene>
    <name evidence="3" type="ORF">NCTC8684_01124</name>
</gene>